<evidence type="ECO:0000256" key="5">
    <source>
        <dbReference type="HAMAP-Rule" id="MF_01334"/>
    </source>
</evidence>
<feature type="region of interest" description="Disordered" evidence="6">
    <location>
        <begin position="192"/>
        <end position="212"/>
    </location>
</feature>
<dbReference type="EMBL" id="FOIA01000028">
    <property type="protein sequence ID" value="SET45878.1"/>
    <property type="molecule type" value="Genomic_DNA"/>
</dbReference>
<dbReference type="InterPro" id="IPR037121">
    <property type="entry name" value="Ribosomal_bL25_C"/>
</dbReference>
<proteinExistence type="inferred from homology"/>
<dbReference type="Gene3D" id="2.40.240.10">
    <property type="entry name" value="Ribosomal Protein L25, Chain P"/>
    <property type="match status" value="1"/>
</dbReference>
<dbReference type="NCBIfam" id="NF004130">
    <property type="entry name" value="PRK05618.1-5"/>
    <property type="match status" value="1"/>
</dbReference>
<dbReference type="PANTHER" id="PTHR33284">
    <property type="entry name" value="RIBOSOMAL PROTEIN L25/GLN-TRNA SYNTHETASE, ANTI-CODON-BINDING DOMAIN-CONTAINING PROTEIN"/>
    <property type="match status" value="1"/>
</dbReference>
<dbReference type="RefSeq" id="WP_090660366.1">
    <property type="nucleotide sequence ID" value="NZ_FOIA01000028.1"/>
</dbReference>
<dbReference type="NCBIfam" id="TIGR00731">
    <property type="entry name" value="bL25_bact_ctc"/>
    <property type="match status" value="1"/>
</dbReference>
<dbReference type="Pfam" id="PF14693">
    <property type="entry name" value="Ribosomal_TL5_C"/>
    <property type="match status" value="1"/>
</dbReference>
<accession>A0A1I0EKN9</accession>
<feature type="region of interest" description="Disordered" evidence="6">
    <location>
        <begin position="1"/>
        <end position="21"/>
    </location>
</feature>
<evidence type="ECO:0000256" key="2">
    <source>
        <dbReference type="ARBA" id="ARBA00022884"/>
    </source>
</evidence>
<dbReference type="GO" id="GO:0022625">
    <property type="term" value="C:cytosolic large ribosomal subunit"/>
    <property type="evidence" value="ECO:0007669"/>
    <property type="project" value="TreeGrafter"/>
</dbReference>
<evidence type="ECO:0000259" key="8">
    <source>
        <dbReference type="Pfam" id="PF14693"/>
    </source>
</evidence>
<comment type="similarity">
    <text evidence="5">Belongs to the bacterial ribosomal protein bL25 family. CTC subfamily.</text>
</comment>
<dbReference type="InterPro" id="IPR020057">
    <property type="entry name" value="Ribosomal_bL25_b-dom"/>
</dbReference>
<dbReference type="AlphaFoldDB" id="A0A1I0EKN9"/>
<keyword evidence="4 5" id="KW-0687">Ribonucleoprotein</keyword>
<keyword evidence="3 5" id="KW-0689">Ribosomal protein</keyword>
<dbReference type="GO" id="GO:0006412">
    <property type="term" value="P:translation"/>
    <property type="evidence" value="ECO:0007669"/>
    <property type="project" value="UniProtKB-UniRule"/>
</dbReference>
<keyword evidence="2 5" id="KW-0694">RNA-binding</keyword>
<keyword evidence="1 5" id="KW-0699">rRNA-binding</keyword>
<comment type="function">
    <text evidence="5">This is one of the proteins that binds to the 5S RNA in the ribosome where it forms part of the central protuberance.</text>
</comment>
<evidence type="ECO:0000256" key="4">
    <source>
        <dbReference type="ARBA" id="ARBA00023274"/>
    </source>
</evidence>
<keyword evidence="10" id="KW-1185">Reference proteome</keyword>
<dbReference type="NCBIfam" id="NF004128">
    <property type="entry name" value="PRK05618.1-2"/>
    <property type="match status" value="1"/>
</dbReference>
<dbReference type="Gene3D" id="2.170.120.20">
    <property type="entry name" value="Ribosomal protein L25, beta domain"/>
    <property type="match status" value="1"/>
</dbReference>
<evidence type="ECO:0000313" key="9">
    <source>
        <dbReference type="EMBL" id="SET45878.1"/>
    </source>
</evidence>
<dbReference type="GO" id="GO:0003735">
    <property type="term" value="F:structural constituent of ribosome"/>
    <property type="evidence" value="ECO:0007669"/>
    <property type="project" value="InterPro"/>
</dbReference>
<evidence type="ECO:0000259" key="7">
    <source>
        <dbReference type="Pfam" id="PF01386"/>
    </source>
</evidence>
<dbReference type="InterPro" id="IPR001021">
    <property type="entry name" value="Ribosomal_bL25_long"/>
</dbReference>
<comment type="subunit">
    <text evidence="5">Part of the 50S ribosomal subunit; part of the 5S rRNA/L5/L18/L25 subcomplex. Contacts the 5S rRNA. Binds to the 5S rRNA independently of L5 and L18.</text>
</comment>
<dbReference type="InterPro" id="IPR020055">
    <property type="entry name" value="Ribosomal_bL25_short"/>
</dbReference>
<feature type="compositionally biased region" description="Basic and acidic residues" evidence="6">
    <location>
        <begin position="1"/>
        <end position="11"/>
    </location>
</feature>
<evidence type="ECO:0000256" key="6">
    <source>
        <dbReference type="SAM" id="MobiDB-lite"/>
    </source>
</evidence>
<dbReference type="InterPro" id="IPR029751">
    <property type="entry name" value="Ribosomal_L25_dom"/>
</dbReference>
<gene>
    <name evidence="5" type="primary">rplY</name>
    <name evidence="5" type="synonym">ctc</name>
    <name evidence="9" type="ORF">SAMN05216326_12836</name>
</gene>
<dbReference type="OrthoDB" id="9806411at2"/>
<dbReference type="InterPro" id="IPR020930">
    <property type="entry name" value="Ribosomal_uL5_bac-type"/>
</dbReference>
<feature type="domain" description="Large ribosomal subunit protein bL25 L25" evidence="7">
    <location>
        <begin position="6"/>
        <end position="92"/>
    </location>
</feature>
<dbReference type="SUPFAM" id="SSF50715">
    <property type="entry name" value="Ribosomal protein L25-like"/>
    <property type="match status" value="1"/>
</dbReference>
<dbReference type="Proteomes" id="UP000199345">
    <property type="component" value="Unassembled WGS sequence"/>
</dbReference>
<evidence type="ECO:0000256" key="3">
    <source>
        <dbReference type="ARBA" id="ARBA00022980"/>
    </source>
</evidence>
<dbReference type="HAMAP" id="MF_01334">
    <property type="entry name" value="Ribosomal_bL25_CTC"/>
    <property type="match status" value="1"/>
</dbReference>
<dbReference type="CDD" id="cd00495">
    <property type="entry name" value="Ribosomal_L25_TL5_CTC"/>
    <property type="match status" value="1"/>
</dbReference>
<dbReference type="InterPro" id="IPR011035">
    <property type="entry name" value="Ribosomal_bL25/Gln-tRNA_synth"/>
</dbReference>
<dbReference type="HAMAP" id="MF_01336">
    <property type="entry name" value="Ribosomal_bL25"/>
    <property type="match status" value="1"/>
</dbReference>
<dbReference type="NCBIfam" id="NF004612">
    <property type="entry name" value="PRK05943.1"/>
    <property type="match status" value="1"/>
</dbReference>
<feature type="domain" description="Large ribosomal subunit protein bL25 beta" evidence="8">
    <location>
        <begin position="100"/>
        <end position="189"/>
    </location>
</feature>
<evidence type="ECO:0000256" key="1">
    <source>
        <dbReference type="ARBA" id="ARBA00022730"/>
    </source>
</evidence>
<feature type="compositionally biased region" description="Acidic residues" evidence="6">
    <location>
        <begin position="199"/>
        <end position="212"/>
    </location>
</feature>
<dbReference type="GO" id="GO:0008097">
    <property type="term" value="F:5S rRNA binding"/>
    <property type="evidence" value="ECO:0007669"/>
    <property type="project" value="InterPro"/>
</dbReference>
<sequence length="212" mass="22983">MKIEVSAEKRTLQGKGASRRLRGSGKVPGIIYGGDNAPQAIELDHNDMYYKLKMEAFHASILTLSVGGSKEQVLLRDVQMHPYKQLVLHLDFQRVDQKKKIHMKVPLHFINADIAPGVKTSGGNVSHVLTEVDVTCLPKDLPEFITVDLIDLSAGHTLHLSDIIVPENVEITALVKGDDQAVATITIPRSVLSSGSAEEGGEAEGEAEASEE</sequence>
<dbReference type="Pfam" id="PF01386">
    <property type="entry name" value="Ribosomal_L25p"/>
    <property type="match status" value="1"/>
</dbReference>
<organism evidence="9 10">
    <name type="scientific">Nitrosomonas marina</name>
    <dbReference type="NCBI Taxonomy" id="917"/>
    <lineage>
        <taxon>Bacteria</taxon>
        <taxon>Pseudomonadati</taxon>
        <taxon>Pseudomonadota</taxon>
        <taxon>Betaproteobacteria</taxon>
        <taxon>Nitrosomonadales</taxon>
        <taxon>Nitrosomonadaceae</taxon>
        <taxon>Nitrosomonas</taxon>
    </lineage>
</organism>
<protein>
    <recommendedName>
        <fullName evidence="5">Large ribosomal subunit protein bL25</fullName>
    </recommendedName>
    <alternativeName>
        <fullName evidence="5">General stress protein CTC</fullName>
    </alternativeName>
</protein>
<dbReference type="InterPro" id="IPR020056">
    <property type="entry name" value="Rbsml_bL25/Gln-tRNA_synth_N"/>
</dbReference>
<dbReference type="PANTHER" id="PTHR33284:SF1">
    <property type="entry name" value="RIBOSOMAL PROTEIN L25_GLN-TRNA SYNTHETASE, ANTI-CODON-BINDING DOMAIN-CONTAINING PROTEIN"/>
    <property type="match status" value="1"/>
</dbReference>
<reference evidence="10" key="1">
    <citation type="submission" date="2016-10" db="EMBL/GenBank/DDBJ databases">
        <authorList>
            <person name="Varghese N."/>
            <person name="Submissions S."/>
        </authorList>
    </citation>
    <scope>NUCLEOTIDE SEQUENCE [LARGE SCALE GENOMIC DNA]</scope>
    <source>
        <strain evidence="10">Nm71</strain>
    </source>
</reference>
<evidence type="ECO:0000313" key="10">
    <source>
        <dbReference type="Proteomes" id="UP000199345"/>
    </source>
</evidence>
<name>A0A1I0EKN9_9PROT</name>